<dbReference type="EMBL" id="JAPNTZ010000008">
    <property type="protein sequence ID" value="MCY1141054.1"/>
    <property type="molecule type" value="Genomic_DNA"/>
</dbReference>
<dbReference type="Proteomes" id="UP001151002">
    <property type="component" value="Unassembled WGS sequence"/>
</dbReference>
<protein>
    <submittedName>
        <fullName evidence="1">Uncharacterized protein</fullName>
    </submittedName>
</protein>
<comment type="caution">
    <text evidence="1">The sequence shown here is derived from an EMBL/GenBank/DDBJ whole genome shotgun (WGS) entry which is preliminary data.</text>
</comment>
<sequence>MKDSRTEKASARVTIAPAAGEPERPWWCVTTQLHATQRGEVARSAHLASAEPGIALCGYDITSGVPRREIGVRPCPGCVGRAAPDVRHRLRRESNRRSTSSAEGNYAVRAYLEMTLGPDCVARDLPGGTAVSGGLPSLGRRR</sequence>
<proteinExistence type="predicted"/>
<reference evidence="1" key="1">
    <citation type="submission" date="2022-11" db="EMBL/GenBank/DDBJ databases">
        <authorList>
            <person name="Somphong A."/>
            <person name="Phongsopitanun W."/>
        </authorList>
    </citation>
    <scope>NUCLEOTIDE SEQUENCE</scope>
    <source>
        <strain evidence="1">Pm04-4</strain>
    </source>
</reference>
<evidence type="ECO:0000313" key="1">
    <source>
        <dbReference type="EMBL" id="MCY1141054.1"/>
    </source>
</evidence>
<evidence type="ECO:0000313" key="2">
    <source>
        <dbReference type="Proteomes" id="UP001151002"/>
    </source>
</evidence>
<dbReference type="RefSeq" id="WP_267565423.1">
    <property type="nucleotide sequence ID" value="NZ_JAPNTZ010000008.1"/>
</dbReference>
<organism evidence="1 2">
    <name type="scientific">Paractinoplanes pyxinae</name>
    <dbReference type="NCBI Taxonomy" id="2997416"/>
    <lineage>
        <taxon>Bacteria</taxon>
        <taxon>Bacillati</taxon>
        <taxon>Actinomycetota</taxon>
        <taxon>Actinomycetes</taxon>
        <taxon>Micromonosporales</taxon>
        <taxon>Micromonosporaceae</taxon>
        <taxon>Paractinoplanes</taxon>
    </lineage>
</organism>
<keyword evidence="2" id="KW-1185">Reference proteome</keyword>
<gene>
    <name evidence="1" type="ORF">OWR29_23905</name>
</gene>
<name>A0ABT4B3I0_9ACTN</name>
<accession>A0ABT4B3I0</accession>